<reference evidence="2" key="3">
    <citation type="submission" date="2015-06" db="UniProtKB">
        <authorList>
            <consortium name="EnsemblProtists"/>
        </authorList>
    </citation>
    <scope>IDENTIFICATION</scope>
</reference>
<reference evidence="3" key="2">
    <citation type="submission" date="2012-11" db="EMBL/GenBank/DDBJ databases">
        <authorList>
            <person name="Kuo A."/>
            <person name="Curtis B.A."/>
            <person name="Tanifuji G."/>
            <person name="Burki F."/>
            <person name="Gruber A."/>
            <person name="Irimia M."/>
            <person name="Maruyama S."/>
            <person name="Arias M.C."/>
            <person name="Ball S.G."/>
            <person name="Gile G.H."/>
            <person name="Hirakawa Y."/>
            <person name="Hopkins J.F."/>
            <person name="Rensing S.A."/>
            <person name="Schmutz J."/>
            <person name="Symeonidi A."/>
            <person name="Elias M."/>
            <person name="Eveleigh R.J."/>
            <person name="Herman E.K."/>
            <person name="Klute M.J."/>
            <person name="Nakayama T."/>
            <person name="Obornik M."/>
            <person name="Reyes-Prieto A."/>
            <person name="Armbrust E.V."/>
            <person name="Aves S.J."/>
            <person name="Beiko R.G."/>
            <person name="Coutinho P."/>
            <person name="Dacks J.B."/>
            <person name="Durnford D.G."/>
            <person name="Fast N.M."/>
            <person name="Green B.R."/>
            <person name="Grisdale C."/>
            <person name="Hempe F."/>
            <person name="Henrissat B."/>
            <person name="Hoppner M.P."/>
            <person name="Ishida K.-I."/>
            <person name="Kim E."/>
            <person name="Koreny L."/>
            <person name="Kroth P.G."/>
            <person name="Liu Y."/>
            <person name="Malik S.-B."/>
            <person name="Maier U.G."/>
            <person name="McRose D."/>
            <person name="Mock T."/>
            <person name="Neilson J.A."/>
            <person name="Onodera N.T."/>
            <person name="Poole A.M."/>
            <person name="Pritham E.J."/>
            <person name="Richards T.A."/>
            <person name="Rocap G."/>
            <person name="Roy S.W."/>
            <person name="Sarai C."/>
            <person name="Schaack S."/>
            <person name="Shirato S."/>
            <person name="Slamovits C.H."/>
            <person name="Spencer D.F."/>
            <person name="Suzuki S."/>
            <person name="Worden A.Z."/>
            <person name="Zauner S."/>
            <person name="Barry K."/>
            <person name="Bell C."/>
            <person name="Bharti A.K."/>
            <person name="Crow J.A."/>
            <person name="Grimwood J."/>
            <person name="Kramer R."/>
            <person name="Lindquist E."/>
            <person name="Lucas S."/>
            <person name="Salamov A."/>
            <person name="McFadden G.I."/>
            <person name="Lane C.E."/>
            <person name="Keeling P.J."/>
            <person name="Gray M.W."/>
            <person name="Grigoriev I.V."/>
            <person name="Archibald J.M."/>
        </authorList>
    </citation>
    <scope>NUCLEOTIDE SEQUENCE</scope>
    <source>
        <strain evidence="3">CCMP2712</strain>
    </source>
</reference>
<keyword evidence="3" id="KW-1185">Reference proteome</keyword>
<dbReference type="RefSeq" id="XP_005828154.1">
    <property type="nucleotide sequence ID" value="XM_005828097.1"/>
</dbReference>
<proteinExistence type="predicted"/>
<gene>
    <name evidence="1" type="ORF">GUITHDRAFT_153878</name>
</gene>
<dbReference type="PaxDb" id="55529-EKX41174"/>
<sequence length="112" mass="12280">MARARMHKEKLMEASKKVAALGGSRDAKNLEEGRELFSMANSKNGKVFRHIDRLSRTGASLKAADGAGFPRMRGMDMSVVSKEATPLVLAQEENYAKKEAARIADMAKELRG</sequence>
<dbReference type="EMBL" id="JH993025">
    <property type="protein sequence ID" value="EKX41174.1"/>
    <property type="molecule type" value="Genomic_DNA"/>
</dbReference>
<reference evidence="1 3" key="1">
    <citation type="journal article" date="2012" name="Nature">
        <title>Algal genomes reveal evolutionary mosaicism and the fate of nucleomorphs.</title>
        <authorList>
            <consortium name="DOE Joint Genome Institute"/>
            <person name="Curtis B.A."/>
            <person name="Tanifuji G."/>
            <person name="Burki F."/>
            <person name="Gruber A."/>
            <person name="Irimia M."/>
            <person name="Maruyama S."/>
            <person name="Arias M.C."/>
            <person name="Ball S.G."/>
            <person name="Gile G.H."/>
            <person name="Hirakawa Y."/>
            <person name="Hopkins J.F."/>
            <person name="Kuo A."/>
            <person name="Rensing S.A."/>
            <person name="Schmutz J."/>
            <person name="Symeonidi A."/>
            <person name="Elias M."/>
            <person name="Eveleigh R.J."/>
            <person name="Herman E.K."/>
            <person name="Klute M.J."/>
            <person name="Nakayama T."/>
            <person name="Obornik M."/>
            <person name="Reyes-Prieto A."/>
            <person name="Armbrust E.V."/>
            <person name="Aves S.J."/>
            <person name="Beiko R.G."/>
            <person name="Coutinho P."/>
            <person name="Dacks J.B."/>
            <person name="Durnford D.G."/>
            <person name="Fast N.M."/>
            <person name="Green B.R."/>
            <person name="Grisdale C.J."/>
            <person name="Hempel F."/>
            <person name="Henrissat B."/>
            <person name="Hoppner M.P."/>
            <person name="Ishida K."/>
            <person name="Kim E."/>
            <person name="Koreny L."/>
            <person name="Kroth P.G."/>
            <person name="Liu Y."/>
            <person name="Malik S.B."/>
            <person name="Maier U.G."/>
            <person name="McRose D."/>
            <person name="Mock T."/>
            <person name="Neilson J.A."/>
            <person name="Onodera N.T."/>
            <person name="Poole A.M."/>
            <person name="Pritham E.J."/>
            <person name="Richards T.A."/>
            <person name="Rocap G."/>
            <person name="Roy S.W."/>
            <person name="Sarai C."/>
            <person name="Schaack S."/>
            <person name="Shirato S."/>
            <person name="Slamovits C.H."/>
            <person name="Spencer D.F."/>
            <person name="Suzuki S."/>
            <person name="Worden A.Z."/>
            <person name="Zauner S."/>
            <person name="Barry K."/>
            <person name="Bell C."/>
            <person name="Bharti A.K."/>
            <person name="Crow J.A."/>
            <person name="Grimwood J."/>
            <person name="Kramer R."/>
            <person name="Lindquist E."/>
            <person name="Lucas S."/>
            <person name="Salamov A."/>
            <person name="McFadden G.I."/>
            <person name="Lane C.E."/>
            <person name="Keeling P.J."/>
            <person name="Gray M.W."/>
            <person name="Grigoriev I.V."/>
            <person name="Archibald J.M."/>
        </authorList>
    </citation>
    <scope>NUCLEOTIDE SEQUENCE</scope>
    <source>
        <strain evidence="1 3">CCMP2712</strain>
    </source>
</reference>
<dbReference type="GeneID" id="17297904"/>
<evidence type="ECO:0000313" key="1">
    <source>
        <dbReference type="EMBL" id="EKX41174.1"/>
    </source>
</evidence>
<dbReference type="HOGENOM" id="CLU_2150683_0_0_1"/>
<dbReference type="EnsemblProtists" id="EKX41174">
    <property type="protein sequence ID" value="EKX41174"/>
    <property type="gene ID" value="GUITHDRAFT_153878"/>
</dbReference>
<protein>
    <submittedName>
        <fullName evidence="1 2">Uncharacterized protein</fullName>
    </submittedName>
</protein>
<name>L1IZ43_GUITC</name>
<accession>L1IZ43</accession>
<dbReference type="Proteomes" id="UP000011087">
    <property type="component" value="Unassembled WGS sequence"/>
</dbReference>
<organism evidence="1">
    <name type="scientific">Guillardia theta (strain CCMP2712)</name>
    <name type="common">Cryptophyte</name>
    <dbReference type="NCBI Taxonomy" id="905079"/>
    <lineage>
        <taxon>Eukaryota</taxon>
        <taxon>Cryptophyceae</taxon>
        <taxon>Pyrenomonadales</taxon>
        <taxon>Geminigeraceae</taxon>
        <taxon>Guillardia</taxon>
    </lineage>
</organism>
<dbReference type="AlphaFoldDB" id="L1IZ43"/>
<dbReference type="KEGG" id="gtt:GUITHDRAFT_153878"/>
<evidence type="ECO:0000313" key="3">
    <source>
        <dbReference type="Proteomes" id="UP000011087"/>
    </source>
</evidence>
<evidence type="ECO:0000313" key="2">
    <source>
        <dbReference type="EnsemblProtists" id="EKX41174"/>
    </source>
</evidence>